<sequence>MDDPIASLRYRWVINNHYKLIEPSARMVGEHPQLYNLKNDPNEETDLAMLKPDLVDELADHLRADPFWKNAAIPHPVGSN</sequence>
<accession>A0A5C5Z640</accession>
<dbReference type="Gene3D" id="3.30.1120.10">
    <property type="match status" value="1"/>
</dbReference>
<evidence type="ECO:0008006" key="3">
    <source>
        <dbReference type="Google" id="ProtNLM"/>
    </source>
</evidence>
<organism evidence="1 2">
    <name type="scientific">Novipirellula herctigrandis</name>
    <dbReference type="NCBI Taxonomy" id="2527986"/>
    <lineage>
        <taxon>Bacteria</taxon>
        <taxon>Pseudomonadati</taxon>
        <taxon>Planctomycetota</taxon>
        <taxon>Planctomycetia</taxon>
        <taxon>Pirellulales</taxon>
        <taxon>Pirellulaceae</taxon>
        <taxon>Novipirellula</taxon>
    </lineage>
</organism>
<evidence type="ECO:0000313" key="1">
    <source>
        <dbReference type="EMBL" id="TWT82043.1"/>
    </source>
</evidence>
<evidence type="ECO:0000313" key="2">
    <source>
        <dbReference type="Proteomes" id="UP000315010"/>
    </source>
</evidence>
<dbReference type="EMBL" id="SJPJ01000001">
    <property type="protein sequence ID" value="TWT82043.1"/>
    <property type="molecule type" value="Genomic_DNA"/>
</dbReference>
<keyword evidence="2" id="KW-1185">Reference proteome</keyword>
<dbReference type="InterPro" id="IPR017850">
    <property type="entry name" value="Alkaline_phosphatase_core_sf"/>
</dbReference>
<dbReference type="RefSeq" id="WP_419194438.1">
    <property type="nucleotide sequence ID" value="NZ_SJPJ01000001.1"/>
</dbReference>
<gene>
    <name evidence="1" type="ORF">CA13_34980</name>
</gene>
<proteinExistence type="predicted"/>
<protein>
    <recommendedName>
        <fullName evidence="3">N-sulphoglucosamine sulphohydrolase C-terminal domain-containing protein</fullName>
    </recommendedName>
</protein>
<name>A0A5C5Z640_9BACT</name>
<dbReference type="AlphaFoldDB" id="A0A5C5Z640"/>
<reference evidence="1 2" key="1">
    <citation type="submission" date="2019-02" db="EMBL/GenBank/DDBJ databases">
        <title>Deep-cultivation of Planctomycetes and their phenomic and genomic characterization uncovers novel biology.</title>
        <authorList>
            <person name="Wiegand S."/>
            <person name="Jogler M."/>
            <person name="Boedeker C."/>
            <person name="Pinto D."/>
            <person name="Vollmers J."/>
            <person name="Rivas-Marin E."/>
            <person name="Kohn T."/>
            <person name="Peeters S.H."/>
            <person name="Heuer A."/>
            <person name="Rast P."/>
            <person name="Oberbeckmann S."/>
            <person name="Bunk B."/>
            <person name="Jeske O."/>
            <person name="Meyerdierks A."/>
            <person name="Storesund J.E."/>
            <person name="Kallscheuer N."/>
            <person name="Luecker S."/>
            <person name="Lage O.M."/>
            <person name="Pohl T."/>
            <person name="Merkel B.J."/>
            <person name="Hornburger P."/>
            <person name="Mueller R.-W."/>
            <person name="Bruemmer F."/>
            <person name="Labrenz M."/>
            <person name="Spormann A.M."/>
            <person name="Op Den Camp H."/>
            <person name="Overmann J."/>
            <person name="Amann R."/>
            <person name="Jetten M.S.M."/>
            <person name="Mascher T."/>
            <person name="Medema M.H."/>
            <person name="Devos D.P."/>
            <person name="Kaster A.-K."/>
            <person name="Ovreas L."/>
            <person name="Rohde M."/>
            <person name="Galperin M.Y."/>
            <person name="Jogler C."/>
        </authorList>
    </citation>
    <scope>NUCLEOTIDE SEQUENCE [LARGE SCALE GENOMIC DNA]</scope>
    <source>
        <strain evidence="1 2">CA13</strain>
    </source>
</reference>
<dbReference type="SUPFAM" id="SSF53649">
    <property type="entry name" value="Alkaline phosphatase-like"/>
    <property type="match status" value="1"/>
</dbReference>
<comment type="caution">
    <text evidence="1">The sequence shown here is derived from an EMBL/GenBank/DDBJ whole genome shotgun (WGS) entry which is preliminary data.</text>
</comment>
<dbReference type="Proteomes" id="UP000315010">
    <property type="component" value="Unassembled WGS sequence"/>
</dbReference>